<keyword evidence="5 7" id="KW-1015">Disulfide bond</keyword>
<proteinExistence type="inferred from homology"/>
<feature type="disulfide bond" evidence="7">
    <location>
        <begin position="266"/>
        <end position="286"/>
    </location>
</feature>
<feature type="signal peptide" evidence="9">
    <location>
        <begin position="1"/>
        <end position="36"/>
    </location>
</feature>
<evidence type="ECO:0000313" key="10">
    <source>
        <dbReference type="EMBL" id="GAB77382.1"/>
    </source>
</evidence>
<accession>K6W6C4</accession>
<keyword evidence="3" id="KW-0378">Hydrolase</keyword>
<feature type="active site" description="Charge relay system" evidence="6">
    <location>
        <position position="312"/>
    </location>
</feature>
<dbReference type="PRINTS" id="PR00861">
    <property type="entry name" value="ALYTICPTASE"/>
</dbReference>
<dbReference type="RefSeq" id="WP_006502134.1">
    <property type="nucleotide sequence ID" value="NZ_BAGZ01000005.1"/>
</dbReference>
<dbReference type="InterPro" id="IPR009003">
    <property type="entry name" value="Peptidase_S1_PA"/>
</dbReference>
<dbReference type="OrthoDB" id="8781117at2"/>
<feature type="disulfide bond" evidence="7">
    <location>
        <begin position="351"/>
        <end position="361"/>
    </location>
</feature>
<dbReference type="GO" id="GO:0004252">
    <property type="term" value="F:serine-type endopeptidase activity"/>
    <property type="evidence" value="ECO:0007669"/>
    <property type="project" value="InterPro"/>
</dbReference>
<feature type="active site" description="Charge relay system" evidence="6">
    <location>
        <position position="398"/>
    </location>
</feature>
<feature type="compositionally biased region" description="Gly residues" evidence="8">
    <location>
        <begin position="203"/>
        <end position="244"/>
    </location>
</feature>
<feature type="active site" description="Charge relay system" evidence="6">
    <location>
        <position position="285"/>
    </location>
</feature>
<comment type="caution">
    <text evidence="10">The sequence shown here is derived from an EMBL/GenBank/DDBJ whole genome shotgun (WGS) entry which is preliminary data.</text>
</comment>
<dbReference type="Gene3D" id="3.30.300.50">
    <property type="match status" value="1"/>
</dbReference>
<evidence type="ECO:0000313" key="11">
    <source>
        <dbReference type="Proteomes" id="UP000008495"/>
    </source>
</evidence>
<keyword evidence="4" id="KW-0720">Serine protease</keyword>
<dbReference type="AlphaFoldDB" id="K6W6C4"/>
<evidence type="ECO:0000256" key="2">
    <source>
        <dbReference type="ARBA" id="ARBA00022670"/>
    </source>
</evidence>
<dbReference type="Gene3D" id="2.40.10.10">
    <property type="entry name" value="Trypsin-like serine proteases"/>
    <property type="match status" value="2"/>
</dbReference>
<gene>
    <name evidence="10" type="ORF">AUCHE_05_02910</name>
</gene>
<organism evidence="10 11">
    <name type="scientific">Austwickia chelonae NBRC 105200</name>
    <dbReference type="NCBI Taxonomy" id="1184607"/>
    <lineage>
        <taxon>Bacteria</taxon>
        <taxon>Bacillati</taxon>
        <taxon>Actinomycetota</taxon>
        <taxon>Actinomycetes</taxon>
        <taxon>Micrococcales</taxon>
        <taxon>Dermatophilaceae</taxon>
        <taxon>Austwickia</taxon>
    </lineage>
</organism>
<evidence type="ECO:0000256" key="1">
    <source>
        <dbReference type="ARBA" id="ARBA00007664"/>
    </source>
</evidence>
<evidence type="ECO:0000256" key="7">
    <source>
        <dbReference type="PIRSR" id="PIRSR001134-2"/>
    </source>
</evidence>
<keyword evidence="11" id="KW-1185">Reference proteome</keyword>
<evidence type="ECO:0000256" key="5">
    <source>
        <dbReference type="ARBA" id="ARBA00023157"/>
    </source>
</evidence>
<dbReference type="eggNOG" id="COG1318">
    <property type="taxonomic scope" value="Bacteria"/>
</dbReference>
<dbReference type="Proteomes" id="UP000008495">
    <property type="component" value="Unassembled WGS sequence"/>
</dbReference>
<dbReference type="EMBL" id="BAGZ01000005">
    <property type="protein sequence ID" value="GAB77382.1"/>
    <property type="molecule type" value="Genomic_DNA"/>
</dbReference>
<feature type="disulfide bond" evidence="7">
    <location>
        <begin position="392"/>
        <end position="428"/>
    </location>
</feature>
<dbReference type="CDD" id="cd21112">
    <property type="entry name" value="alphaLP-like"/>
    <property type="match status" value="1"/>
</dbReference>
<keyword evidence="2" id="KW-0645">Protease</keyword>
<protein>
    <submittedName>
        <fullName evidence="10">Putative peptidase</fullName>
    </submittedName>
</protein>
<feature type="region of interest" description="Disordered" evidence="8">
    <location>
        <begin position="202"/>
        <end position="244"/>
    </location>
</feature>
<evidence type="ECO:0000256" key="9">
    <source>
        <dbReference type="SAM" id="SignalP"/>
    </source>
</evidence>
<dbReference type="STRING" id="100225.SAMN05421595_1211"/>
<dbReference type="InterPro" id="IPR035070">
    <property type="entry name" value="Streptogrisin_prodomain"/>
</dbReference>
<reference evidence="10 11" key="1">
    <citation type="submission" date="2012-08" db="EMBL/GenBank/DDBJ databases">
        <title>Whole genome shotgun sequence of Austwickia chelonae NBRC 105200.</title>
        <authorList>
            <person name="Yoshida I."/>
            <person name="Hosoyama A."/>
            <person name="Tsuchikane K."/>
            <person name="Katsumata H."/>
            <person name="Ando Y."/>
            <person name="Ohji S."/>
            <person name="Hamada M."/>
            <person name="Tamura T."/>
            <person name="Yamazoe A."/>
            <person name="Yamazaki S."/>
            <person name="Fujita N."/>
        </authorList>
    </citation>
    <scope>NUCLEOTIDE SEQUENCE [LARGE SCALE GENOMIC DNA]</scope>
    <source>
        <strain evidence="10 11">NBRC 105200</strain>
    </source>
</reference>
<dbReference type="PIRSF" id="PIRSF001134">
    <property type="entry name" value="Streptogrisin"/>
    <property type="match status" value="1"/>
</dbReference>
<feature type="chain" id="PRO_5003895777" evidence="9">
    <location>
        <begin position="37"/>
        <end position="458"/>
    </location>
</feature>
<evidence type="ECO:0000256" key="8">
    <source>
        <dbReference type="SAM" id="MobiDB-lite"/>
    </source>
</evidence>
<name>K6W6C4_9MICO</name>
<evidence type="ECO:0000256" key="6">
    <source>
        <dbReference type="PIRSR" id="PIRSR001134-1"/>
    </source>
</evidence>
<dbReference type="InterPro" id="IPR043504">
    <property type="entry name" value="Peptidase_S1_PA_chymotrypsin"/>
</dbReference>
<sequence>MRRHTGKTASTQARQALSIAAVAALTLTGTSALAYADDKKGDALDEISAVEKMSAEYLTKEFGLSEGDALGRVRDQKKHATTARELESKLGDRTSGSYIDQKRGKLIVNVADEESAKEVKGDNVEAKVVKTSAKEVSENRRKAEEKLGDKLTSSSLDTSRNLIVLNVPVKESEAAKKAVEGLKNIEVQATDNHAEPEYALTNIGGGGDNGGGTKGGGAKGGGVKGGDNGGGVKGGNDNGRGGDNGGGAKGQAIYGGQEIRANKFMCSLGFNAKKGNQDVFITAGHCTGGGVSFTRNNKPLGKAQASNYPGADMGYATLESGWSGKEAVDKYNGKAVVVKGSEEAPVGAAVCKSGRTTGWTCGTITAKNVTVNYRSKNGSTDRITGLTQTNVCTSSGDSGGAWIAGEQAQGVHSGGNGNKIVDLKAGVCKHRTGQPNIAYFQPIKPILEKYGLTLKTRQ</sequence>
<dbReference type="GO" id="GO:0006508">
    <property type="term" value="P:proteolysis"/>
    <property type="evidence" value="ECO:0007669"/>
    <property type="project" value="UniProtKB-KW"/>
</dbReference>
<keyword evidence="9" id="KW-0732">Signal</keyword>
<evidence type="ECO:0000256" key="4">
    <source>
        <dbReference type="ARBA" id="ARBA00022825"/>
    </source>
</evidence>
<dbReference type="InterPro" id="IPR001316">
    <property type="entry name" value="Pept_S1A_streptogrisin"/>
</dbReference>
<comment type="similarity">
    <text evidence="1">Belongs to the peptidase S1 family.</text>
</comment>
<dbReference type="SUPFAM" id="SSF50494">
    <property type="entry name" value="Trypsin-like serine proteases"/>
    <property type="match status" value="1"/>
</dbReference>
<evidence type="ECO:0000256" key="3">
    <source>
        <dbReference type="ARBA" id="ARBA00022801"/>
    </source>
</evidence>